<evidence type="ECO:0000256" key="1">
    <source>
        <dbReference type="SAM" id="Coils"/>
    </source>
</evidence>
<organism evidence="3 4">
    <name type="scientific">Lithocarpus litseifolius</name>
    <dbReference type="NCBI Taxonomy" id="425828"/>
    <lineage>
        <taxon>Eukaryota</taxon>
        <taxon>Viridiplantae</taxon>
        <taxon>Streptophyta</taxon>
        <taxon>Embryophyta</taxon>
        <taxon>Tracheophyta</taxon>
        <taxon>Spermatophyta</taxon>
        <taxon>Magnoliopsida</taxon>
        <taxon>eudicotyledons</taxon>
        <taxon>Gunneridae</taxon>
        <taxon>Pentapetalae</taxon>
        <taxon>rosids</taxon>
        <taxon>fabids</taxon>
        <taxon>Fagales</taxon>
        <taxon>Fagaceae</taxon>
        <taxon>Lithocarpus</taxon>
    </lineage>
</organism>
<evidence type="ECO:0000313" key="3">
    <source>
        <dbReference type="EMBL" id="KAL0011000.1"/>
    </source>
</evidence>
<keyword evidence="4" id="KW-1185">Reference proteome</keyword>
<gene>
    <name evidence="3" type="ORF">SO802_006108</name>
</gene>
<sequence length="206" mass="23758">MGIGKSSKGKSKALKAKSSDTDESSDDEDSKMKSYITWQFKKFMKYANAKGFDKDCRQSSSSQSKSQDKGRRIQGMAINVDEEEELVESKFEKMDEQDDIHTAYAKLYKVSKKHEKLYRLATKKLSDMELEREELSMKFDEANQIIGALRFENNFLAEKTKKLEAKLFQVRAQLERTSSAKLNEMLSIQKSTSKMLKLKTVMLKMN</sequence>
<evidence type="ECO:0000256" key="2">
    <source>
        <dbReference type="SAM" id="MobiDB-lite"/>
    </source>
</evidence>
<proteinExistence type="predicted"/>
<feature type="region of interest" description="Disordered" evidence="2">
    <location>
        <begin position="53"/>
        <end position="74"/>
    </location>
</feature>
<keyword evidence="1" id="KW-0175">Coiled coil</keyword>
<feature type="region of interest" description="Disordered" evidence="2">
    <location>
        <begin position="1"/>
        <end position="31"/>
    </location>
</feature>
<protein>
    <submittedName>
        <fullName evidence="3">Uncharacterized protein</fullName>
    </submittedName>
</protein>
<dbReference type="EMBL" id="JAZDWU010000002">
    <property type="protein sequence ID" value="KAL0011000.1"/>
    <property type="molecule type" value="Genomic_DNA"/>
</dbReference>
<accession>A0AAW2DNW7</accession>
<dbReference type="AlphaFoldDB" id="A0AAW2DNW7"/>
<feature type="coiled-coil region" evidence="1">
    <location>
        <begin position="118"/>
        <end position="145"/>
    </location>
</feature>
<comment type="caution">
    <text evidence="3">The sequence shown here is derived from an EMBL/GenBank/DDBJ whole genome shotgun (WGS) entry which is preliminary data.</text>
</comment>
<dbReference type="Proteomes" id="UP001459277">
    <property type="component" value="Unassembled WGS sequence"/>
</dbReference>
<evidence type="ECO:0000313" key="4">
    <source>
        <dbReference type="Proteomes" id="UP001459277"/>
    </source>
</evidence>
<reference evidence="3 4" key="1">
    <citation type="submission" date="2024-01" db="EMBL/GenBank/DDBJ databases">
        <title>A telomere-to-telomere, gap-free genome of sweet tea (Lithocarpus litseifolius).</title>
        <authorList>
            <person name="Zhou J."/>
        </authorList>
    </citation>
    <scope>NUCLEOTIDE SEQUENCE [LARGE SCALE GENOMIC DNA]</scope>
    <source>
        <strain evidence="3">Zhou-2022a</strain>
        <tissue evidence="3">Leaf</tissue>
    </source>
</reference>
<name>A0AAW2DNW7_9ROSI</name>